<dbReference type="FunFam" id="1.20.58.220:FF:000004">
    <property type="entry name" value="Phosphate-specific transport system accessory protein PhoU"/>
    <property type="match status" value="1"/>
</dbReference>
<sequence length="240" mass="26837">MSDQQHIVSAYDRDLEGVMVAIMKMGGLVEDSILKSAQALETRDLELAAEVRAADKRIDELEEKINDEAARLIALRAPMGRDLRTVLSVIKISGALERIGDYTKNMAKRTAVLAEVQAVNGAPASVRRMAREVEAMLREALDAYVRQDAALAQAVILRDEDVDQMYNSLFRNFLTYMMEDPRNITSCMHLQFIAKNVERMGDHVTSICEQVIYQVTGEMPDDERPKVAGDPYDPASVTED</sequence>
<dbReference type="PIRSF" id="PIRSF003107">
    <property type="entry name" value="PhoU"/>
    <property type="match status" value="1"/>
</dbReference>
<evidence type="ECO:0000256" key="10">
    <source>
        <dbReference type="SAM" id="MobiDB-lite"/>
    </source>
</evidence>
<evidence type="ECO:0000256" key="1">
    <source>
        <dbReference type="ARBA" id="ARBA00004496"/>
    </source>
</evidence>
<dbReference type="Pfam" id="PF01895">
    <property type="entry name" value="PhoU"/>
    <property type="match status" value="2"/>
</dbReference>
<dbReference type="PANTHER" id="PTHR42930:SF3">
    <property type="entry name" value="PHOSPHATE-SPECIFIC TRANSPORT SYSTEM ACCESSORY PROTEIN PHOU"/>
    <property type="match status" value="1"/>
</dbReference>
<dbReference type="GO" id="GO:0030643">
    <property type="term" value="P:intracellular phosphate ion homeostasis"/>
    <property type="evidence" value="ECO:0007669"/>
    <property type="project" value="InterPro"/>
</dbReference>
<comment type="function">
    <text evidence="7 8">Plays a role in the regulation of phosphate uptake.</text>
</comment>
<evidence type="ECO:0000256" key="5">
    <source>
        <dbReference type="ARBA" id="ARBA00022490"/>
    </source>
</evidence>
<reference evidence="12 13" key="1">
    <citation type="submission" date="2015-04" db="EMBL/GenBank/DDBJ databases">
        <authorList>
            <person name="Syromyatnikov M.Y."/>
            <person name="Popov V.N."/>
        </authorList>
    </citation>
    <scope>NUCLEOTIDE SEQUENCE [LARGE SCALE GENOMIC DNA]</scope>
    <source>
        <strain evidence="12 13">CECT 5292</strain>
    </source>
</reference>
<evidence type="ECO:0000256" key="9">
    <source>
        <dbReference type="SAM" id="Coils"/>
    </source>
</evidence>
<dbReference type="SUPFAM" id="SSF109755">
    <property type="entry name" value="PhoU-like"/>
    <property type="match status" value="1"/>
</dbReference>
<evidence type="ECO:0000256" key="4">
    <source>
        <dbReference type="ARBA" id="ARBA00022448"/>
    </source>
</evidence>
<feature type="domain" description="PhoU" evidence="11">
    <location>
        <begin position="22"/>
        <end position="110"/>
    </location>
</feature>
<evidence type="ECO:0000313" key="12">
    <source>
        <dbReference type="EMBL" id="CRK74226.1"/>
    </source>
</evidence>
<dbReference type="NCBIfam" id="TIGR02135">
    <property type="entry name" value="phoU_full"/>
    <property type="match status" value="1"/>
</dbReference>
<protein>
    <recommendedName>
        <fullName evidence="8">Phosphate-specific transport system accessory protein PhoU</fullName>
    </recommendedName>
</protein>
<comment type="similarity">
    <text evidence="2 8">Belongs to the PhoU family.</text>
</comment>
<gene>
    <name evidence="12" type="primary">phoU</name>
    <name evidence="12" type="ORF">NIG5292_00253</name>
</gene>
<evidence type="ECO:0000256" key="8">
    <source>
        <dbReference type="PIRNR" id="PIRNR003107"/>
    </source>
</evidence>
<dbReference type="Proteomes" id="UP000048949">
    <property type="component" value="Unassembled WGS sequence"/>
</dbReference>
<dbReference type="GO" id="GO:0045936">
    <property type="term" value="P:negative regulation of phosphate metabolic process"/>
    <property type="evidence" value="ECO:0007669"/>
    <property type="project" value="InterPro"/>
</dbReference>
<keyword evidence="4 8" id="KW-0813">Transport</keyword>
<dbReference type="RefSeq" id="WP_048597510.1">
    <property type="nucleotide sequence ID" value="NZ_CAXIAP010000001.1"/>
</dbReference>
<dbReference type="InterPro" id="IPR026022">
    <property type="entry name" value="PhoU_dom"/>
</dbReference>
<feature type="coiled-coil region" evidence="9">
    <location>
        <begin position="44"/>
        <end position="71"/>
    </location>
</feature>
<accession>A0A0U1NHL0</accession>
<evidence type="ECO:0000256" key="2">
    <source>
        <dbReference type="ARBA" id="ARBA00008107"/>
    </source>
</evidence>
<feature type="region of interest" description="Disordered" evidence="10">
    <location>
        <begin position="219"/>
        <end position="240"/>
    </location>
</feature>
<keyword evidence="5 8" id="KW-0963">Cytoplasm</keyword>
<dbReference type="PANTHER" id="PTHR42930">
    <property type="entry name" value="PHOSPHATE-SPECIFIC TRANSPORT SYSTEM ACCESSORY PROTEIN PHOU"/>
    <property type="match status" value="1"/>
</dbReference>
<keyword evidence="13" id="KW-1185">Reference proteome</keyword>
<evidence type="ECO:0000259" key="11">
    <source>
        <dbReference type="Pfam" id="PF01895"/>
    </source>
</evidence>
<dbReference type="OrthoDB" id="9814256at2"/>
<dbReference type="Gene3D" id="1.20.58.220">
    <property type="entry name" value="Phosphate transport system protein phou homolog 2, domain 2"/>
    <property type="match status" value="1"/>
</dbReference>
<keyword evidence="9" id="KW-0175">Coiled coil</keyword>
<dbReference type="InterPro" id="IPR028366">
    <property type="entry name" value="PhoU"/>
</dbReference>
<evidence type="ECO:0000256" key="7">
    <source>
        <dbReference type="ARBA" id="ARBA00056181"/>
    </source>
</evidence>
<dbReference type="AlphaFoldDB" id="A0A0U1NHL0"/>
<dbReference type="GO" id="GO:0006817">
    <property type="term" value="P:phosphate ion transport"/>
    <property type="evidence" value="ECO:0007669"/>
    <property type="project" value="UniProtKB-KW"/>
</dbReference>
<keyword evidence="6 8" id="KW-0592">Phosphate transport</keyword>
<dbReference type="InterPro" id="IPR038078">
    <property type="entry name" value="PhoU-like_sf"/>
</dbReference>
<evidence type="ECO:0000256" key="3">
    <source>
        <dbReference type="ARBA" id="ARBA00011738"/>
    </source>
</evidence>
<dbReference type="EMBL" id="CVQV01000002">
    <property type="protein sequence ID" value="CRK74226.1"/>
    <property type="molecule type" value="Genomic_DNA"/>
</dbReference>
<dbReference type="STRING" id="282199.GCA_001049735_00253"/>
<name>A0A0U1NHL0_9RHOB</name>
<feature type="domain" description="PhoU" evidence="11">
    <location>
        <begin position="126"/>
        <end position="211"/>
    </location>
</feature>
<proteinExistence type="inferred from homology"/>
<comment type="subunit">
    <text evidence="3 8">Homodimer.</text>
</comment>
<comment type="subcellular location">
    <subcellularLocation>
        <location evidence="1 8">Cytoplasm</location>
    </subcellularLocation>
</comment>
<dbReference type="GO" id="GO:0005737">
    <property type="term" value="C:cytoplasm"/>
    <property type="evidence" value="ECO:0007669"/>
    <property type="project" value="UniProtKB-SubCell"/>
</dbReference>
<evidence type="ECO:0000256" key="6">
    <source>
        <dbReference type="ARBA" id="ARBA00022592"/>
    </source>
</evidence>
<organism evidence="12 13">
    <name type="scientific">Nereida ignava</name>
    <dbReference type="NCBI Taxonomy" id="282199"/>
    <lineage>
        <taxon>Bacteria</taxon>
        <taxon>Pseudomonadati</taxon>
        <taxon>Pseudomonadota</taxon>
        <taxon>Alphaproteobacteria</taxon>
        <taxon>Rhodobacterales</taxon>
        <taxon>Roseobacteraceae</taxon>
        <taxon>Nereida</taxon>
    </lineage>
</organism>
<evidence type="ECO:0000313" key="13">
    <source>
        <dbReference type="Proteomes" id="UP000048949"/>
    </source>
</evidence>